<protein>
    <recommendedName>
        <fullName evidence="4">Transposase</fullName>
    </recommendedName>
</protein>
<feature type="compositionally biased region" description="Basic residues" evidence="1">
    <location>
        <begin position="1"/>
        <end position="17"/>
    </location>
</feature>
<dbReference type="RefSeq" id="WP_234339975.1">
    <property type="nucleotide sequence ID" value="NZ_JBFAEG010000021.1"/>
</dbReference>
<proteinExistence type="predicted"/>
<dbReference type="EMBL" id="JBFAEG010000021">
    <property type="protein sequence ID" value="MEU5710515.1"/>
    <property type="molecule type" value="Genomic_DNA"/>
</dbReference>
<evidence type="ECO:0000313" key="3">
    <source>
        <dbReference type="Proteomes" id="UP001551011"/>
    </source>
</evidence>
<sequence>MRRHSARTVRVAGRKRGSGWTRPRMRSDDHTSRAWVPPYQPTRKAETRNDDAVVETYRPHSSPGVTLTRSA</sequence>
<gene>
    <name evidence="2" type="ORF">AB0H04_27175</name>
</gene>
<evidence type="ECO:0000256" key="1">
    <source>
        <dbReference type="SAM" id="MobiDB-lite"/>
    </source>
</evidence>
<comment type="caution">
    <text evidence="2">The sequence shown here is derived from an EMBL/GenBank/DDBJ whole genome shotgun (WGS) entry which is preliminary data.</text>
</comment>
<accession>A0ABV3AFZ5</accession>
<keyword evidence="3" id="KW-1185">Reference proteome</keyword>
<evidence type="ECO:0008006" key="4">
    <source>
        <dbReference type="Google" id="ProtNLM"/>
    </source>
</evidence>
<evidence type="ECO:0000313" key="2">
    <source>
        <dbReference type="EMBL" id="MEU5710515.1"/>
    </source>
</evidence>
<dbReference type="Proteomes" id="UP001551011">
    <property type="component" value="Unassembled WGS sequence"/>
</dbReference>
<organism evidence="2 3">
    <name type="scientific">Streptomyces flaveolus</name>
    <dbReference type="NCBI Taxonomy" id="67297"/>
    <lineage>
        <taxon>Bacteria</taxon>
        <taxon>Bacillati</taxon>
        <taxon>Actinomycetota</taxon>
        <taxon>Actinomycetes</taxon>
        <taxon>Kitasatosporales</taxon>
        <taxon>Streptomycetaceae</taxon>
        <taxon>Streptomyces</taxon>
    </lineage>
</organism>
<name>A0ABV3AFZ5_9ACTN</name>
<feature type="region of interest" description="Disordered" evidence="1">
    <location>
        <begin position="1"/>
        <end position="37"/>
    </location>
</feature>
<reference evidence="2 3" key="1">
    <citation type="submission" date="2024-06" db="EMBL/GenBank/DDBJ databases">
        <title>The Natural Products Discovery Center: Release of the First 8490 Sequenced Strains for Exploring Actinobacteria Biosynthetic Diversity.</title>
        <authorList>
            <person name="Kalkreuter E."/>
            <person name="Kautsar S.A."/>
            <person name="Yang D."/>
            <person name="Bader C.D."/>
            <person name="Teijaro C.N."/>
            <person name="Fluegel L."/>
            <person name="Davis C.M."/>
            <person name="Simpson J.R."/>
            <person name="Lauterbach L."/>
            <person name="Steele A.D."/>
            <person name="Gui C."/>
            <person name="Meng S."/>
            <person name="Li G."/>
            <person name="Viehrig K."/>
            <person name="Ye F."/>
            <person name="Su P."/>
            <person name="Kiefer A.F."/>
            <person name="Nichols A."/>
            <person name="Cepeda A.J."/>
            <person name="Yan W."/>
            <person name="Fan B."/>
            <person name="Jiang Y."/>
            <person name="Adhikari A."/>
            <person name="Zheng C.-J."/>
            <person name="Schuster L."/>
            <person name="Cowan T.M."/>
            <person name="Smanski M.J."/>
            <person name="Chevrette M.G."/>
            <person name="De Carvalho L.P.S."/>
            <person name="Shen B."/>
        </authorList>
    </citation>
    <scope>NUCLEOTIDE SEQUENCE [LARGE SCALE GENOMIC DNA]</scope>
    <source>
        <strain evidence="2 3">NPDC020594</strain>
    </source>
</reference>